<dbReference type="InterPro" id="IPR055538">
    <property type="entry name" value="DUF7114"/>
</dbReference>
<protein>
    <submittedName>
        <fullName evidence="2">Uncharacterized protein</fullName>
    </submittedName>
</protein>
<evidence type="ECO:0000313" key="3">
    <source>
        <dbReference type="Proteomes" id="UP000283805"/>
    </source>
</evidence>
<dbReference type="AlphaFoldDB" id="A0A419WDE6"/>
<keyword evidence="3" id="KW-1185">Reference proteome</keyword>
<evidence type="ECO:0000313" key="2">
    <source>
        <dbReference type="EMBL" id="RKD93489.1"/>
    </source>
</evidence>
<dbReference type="RefSeq" id="WP_120245497.1">
    <property type="nucleotide sequence ID" value="NZ_RAPO01000003.1"/>
</dbReference>
<name>A0A419WDE6_9EURY</name>
<dbReference type="Pfam" id="PF23426">
    <property type="entry name" value="DUF7114"/>
    <property type="match status" value="2"/>
</dbReference>
<comment type="caution">
    <text evidence="2">The sequence shown here is derived from an EMBL/GenBank/DDBJ whole genome shotgun (WGS) entry which is preliminary data.</text>
</comment>
<accession>A0A419WDE6</accession>
<feature type="region of interest" description="Disordered" evidence="1">
    <location>
        <begin position="253"/>
        <end position="287"/>
    </location>
</feature>
<evidence type="ECO:0000256" key="1">
    <source>
        <dbReference type="SAM" id="MobiDB-lite"/>
    </source>
</evidence>
<dbReference type="Proteomes" id="UP000283805">
    <property type="component" value="Unassembled WGS sequence"/>
</dbReference>
<gene>
    <name evidence="2" type="ORF">ATJ93_3114</name>
</gene>
<reference evidence="2 3" key="1">
    <citation type="submission" date="2018-09" db="EMBL/GenBank/DDBJ databases">
        <title>Genomic Encyclopedia of Archaeal and Bacterial Type Strains, Phase II (KMG-II): from individual species to whole genera.</title>
        <authorList>
            <person name="Goeker M."/>
        </authorList>
    </citation>
    <scope>NUCLEOTIDE SEQUENCE [LARGE SCALE GENOMIC DNA]</scope>
    <source>
        <strain evidence="2 3">DSM 13151</strain>
    </source>
</reference>
<organism evidence="2 3">
    <name type="scientific">Halopiger aswanensis</name>
    <dbReference type="NCBI Taxonomy" id="148449"/>
    <lineage>
        <taxon>Archaea</taxon>
        <taxon>Methanobacteriati</taxon>
        <taxon>Methanobacteriota</taxon>
        <taxon>Stenosarchaea group</taxon>
        <taxon>Halobacteria</taxon>
        <taxon>Halobacteriales</taxon>
        <taxon>Natrialbaceae</taxon>
        <taxon>Halopiger</taxon>
    </lineage>
</organism>
<feature type="compositionally biased region" description="Basic and acidic residues" evidence="1">
    <location>
        <begin position="262"/>
        <end position="278"/>
    </location>
</feature>
<dbReference type="OrthoDB" id="312988at2157"/>
<sequence>METADNCRRAAREAVADVEPPQLHDLVESVLDGASMVPGALTVASAAIAASSSAGAAGASGAGTGTGADADGPRSSAAERYAAALESDPAETAADALVTHAAGVQLIYEGLRLTRTLAHEEPWRRIEGDEDDAQSHPDQDAIESDLEILAADILVSRGFYLLARTDAADKAVRTVQAFGRDQTSRDEVAADGSGDPAAIDANLERDILELAVETGAAAAGRSPPTRLLALADDLAASAGTAFPPAAECLTALEPAVSEEPFDDRPLEFDDRSLEDGPTDRATSATDP</sequence>
<feature type="region of interest" description="Disordered" evidence="1">
    <location>
        <begin position="55"/>
        <end position="75"/>
    </location>
</feature>
<proteinExistence type="predicted"/>
<dbReference type="EMBL" id="RAPO01000003">
    <property type="protein sequence ID" value="RKD93489.1"/>
    <property type="molecule type" value="Genomic_DNA"/>
</dbReference>